<feature type="region of interest" description="Disordered" evidence="1">
    <location>
        <begin position="26"/>
        <end position="45"/>
    </location>
</feature>
<dbReference type="Proteomes" id="UP000078512">
    <property type="component" value="Unassembled WGS sequence"/>
</dbReference>
<evidence type="ECO:0000259" key="2">
    <source>
        <dbReference type="PROSITE" id="PS50828"/>
    </source>
</evidence>
<dbReference type="InterPro" id="IPR002625">
    <property type="entry name" value="Smr_dom"/>
</dbReference>
<reference evidence="3 4" key="1">
    <citation type="submission" date="2016-05" db="EMBL/GenBank/DDBJ databases">
        <title>Genome sequencing reveals origins of a unique bacterial endosymbiosis in the earliest lineages of terrestrial Fungi.</title>
        <authorList>
            <consortium name="DOE Joint Genome Institute"/>
            <person name="Uehling J."/>
            <person name="Gryganskyi A."/>
            <person name="Hameed K."/>
            <person name="Tschaplinski T."/>
            <person name="Misztal P."/>
            <person name="Wu S."/>
            <person name="Desiro A."/>
            <person name="Vande Pol N."/>
            <person name="Du Z.-Y."/>
            <person name="Zienkiewicz A."/>
            <person name="Zienkiewicz K."/>
            <person name="Morin E."/>
            <person name="Tisserant E."/>
            <person name="Splivallo R."/>
            <person name="Hainaut M."/>
            <person name="Henrissat B."/>
            <person name="Ohm R."/>
            <person name="Kuo A."/>
            <person name="Yan J."/>
            <person name="Lipzen A."/>
            <person name="Nolan M."/>
            <person name="Labutti K."/>
            <person name="Barry K."/>
            <person name="Goldstein A."/>
            <person name="Labbe J."/>
            <person name="Schadt C."/>
            <person name="Tuskan G."/>
            <person name="Grigoriev I."/>
            <person name="Martin F."/>
            <person name="Vilgalys R."/>
            <person name="Bonito G."/>
        </authorList>
    </citation>
    <scope>NUCLEOTIDE SEQUENCE [LARGE SCALE GENOMIC DNA]</scope>
    <source>
        <strain evidence="3 4">AG-77</strain>
    </source>
</reference>
<evidence type="ECO:0000313" key="4">
    <source>
        <dbReference type="Proteomes" id="UP000078512"/>
    </source>
</evidence>
<dbReference type="STRING" id="1314771.A0A197KC58"/>
<dbReference type="PANTHER" id="PTHR47417">
    <property type="entry name" value="SMR DOMAIN-CONTAINING PROTEIN YPL199C"/>
    <property type="match status" value="1"/>
</dbReference>
<organism evidence="3 4">
    <name type="scientific">Linnemannia elongata AG-77</name>
    <dbReference type="NCBI Taxonomy" id="1314771"/>
    <lineage>
        <taxon>Eukaryota</taxon>
        <taxon>Fungi</taxon>
        <taxon>Fungi incertae sedis</taxon>
        <taxon>Mucoromycota</taxon>
        <taxon>Mortierellomycotina</taxon>
        <taxon>Mortierellomycetes</taxon>
        <taxon>Mortierellales</taxon>
        <taxon>Mortierellaceae</taxon>
        <taxon>Linnemannia</taxon>
    </lineage>
</organism>
<dbReference type="InterPro" id="IPR053020">
    <property type="entry name" value="Smr_domain_protein"/>
</dbReference>
<dbReference type="OrthoDB" id="3231855at2759"/>
<proteinExistence type="predicted"/>
<accession>A0A197KC58</accession>
<dbReference type="InterPro" id="IPR036063">
    <property type="entry name" value="Smr_dom_sf"/>
</dbReference>
<name>A0A197KC58_9FUNG</name>
<dbReference type="PROSITE" id="PS50828">
    <property type="entry name" value="SMR"/>
    <property type="match status" value="1"/>
</dbReference>
<dbReference type="Gene3D" id="3.30.1370.110">
    <property type="match status" value="1"/>
</dbReference>
<sequence length="191" mass="21340">MGSALSIGAGSQDHEHYRSEARKNAVLRQEYSQQSQAAYKSGNGAKAKELSLKAKEYGREMDRCNNMARDMVFKLNNTNRPSNELDLHGLKVREALDITRERLTKFVKNKEPNLIIIVGRGNNSINGVAKIKPAVTELVNEFHIKATPNKPNQGCIWIEPAGPEGVDLSWIDGFFRGLAKKLWAFLGFDGR</sequence>
<protein>
    <submittedName>
        <fullName evidence="3">DUF1771-domain-containing protein</fullName>
    </submittedName>
</protein>
<dbReference type="Pfam" id="PF01713">
    <property type="entry name" value="Smr"/>
    <property type="match status" value="1"/>
</dbReference>
<dbReference type="Pfam" id="PF08590">
    <property type="entry name" value="DUF1771"/>
    <property type="match status" value="1"/>
</dbReference>
<evidence type="ECO:0000313" key="3">
    <source>
        <dbReference type="EMBL" id="OAQ34763.1"/>
    </source>
</evidence>
<keyword evidence="4" id="KW-1185">Reference proteome</keyword>
<gene>
    <name evidence="3" type="ORF">K457DRAFT_13977</name>
</gene>
<dbReference type="EMBL" id="KV442016">
    <property type="protein sequence ID" value="OAQ34763.1"/>
    <property type="molecule type" value="Genomic_DNA"/>
</dbReference>
<dbReference type="InterPro" id="IPR013899">
    <property type="entry name" value="DUF1771"/>
</dbReference>
<feature type="domain" description="Smr" evidence="2">
    <location>
        <begin position="85"/>
        <end position="161"/>
    </location>
</feature>
<dbReference type="SMART" id="SM01162">
    <property type="entry name" value="DUF1771"/>
    <property type="match status" value="1"/>
</dbReference>
<dbReference type="AlphaFoldDB" id="A0A197KC58"/>
<dbReference type="SUPFAM" id="SSF160443">
    <property type="entry name" value="SMR domain-like"/>
    <property type="match status" value="1"/>
</dbReference>
<evidence type="ECO:0000256" key="1">
    <source>
        <dbReference type="SAM" id="MobiDB-lite"/>
    </source>
</evidence>
<dbReference type="SMART" id="SM00463">
    <property type="entry name" value="SMR"/>
    <property type="match status" value="1"/>
</dbReference>
<dbReference type="PANTHER" id="PTHR47417:SF1">
    <property type="entry name" value="SMR DOMAIN-CONTAINING PROTEIN YPL199C"/>
    <property type="match status" value="1"/>
</dbReference>